<reference evidence="1 2" key="1">
    <citation type="submission" date="2017-09" db="EMBL/GenBank/DDBJ databases">
        <title>Depth-based differentiation of microbial function through sediment-hosted aquifers and enrichment of novel symbionts in the deep terrestrial subsurface.</title>
        <authorList>
            <person name="Probst A.J."/>
            <person name="Ladd B."/>
            <person name="Jarett J.K."/>
            <person name="Geller-Mcgrath D.E."/>
            <person name="Sieber C.M."/>
            <person name="Emerson J.B."/>
            <person name="Anantharaman K."/>
            <person name="Thomas B.C."/>
            <person name="Malmstrom R."/>
            <person name="Stieglmeier M."/>
            <person name="Klingl A."/>
            <person name="Woyke T."/>
            <person name="Ryan C.M."/>
            <person name="Banfield J.F."/>
        </authorList>
    </citation>
    <scope>NUCLEOTIDE SEQUENCE [LARGE SCALE GENOMIC DNA]</scope>
    <source>
        <strain evidence="1">CG10_big_fil_rev_8_21_14_0_10_37_15</strain>
    </source>
</reference>
<dbReference type="InterPro" id="IPR029063">
    <property type="entry name" value="SAM-dependent_MTases_sf"/>
</dbReference>
<sequence>MAEKGGKNTQFYEKLMKKFLRKVKKIPKEFVLWKLGGWLRIINKKEYPKNKDGKVFIHVGCGDCVDPRFINLDTRPGLNIHVVEKVENIDKVFNAEFADLIYACHILEHIQYSKVLDTVKKMRRCLKYGGVLRLSVPDFSTMVDMYKESNNIESILRPLLGGQGYEYNFHYSAFDEKYLRNILLEAGFKEVRWWDPKKADDYNFDDWAGKKINLNGKDYPISLNLEAVK</sequence>
<dbReference type="EMBL" id="PCXP01000019">
    <property type="protein sequence ID" value="PIR41808.1"/>
    <property type="molecule type" value="Genomic_DNA"/>
</dbReference>
<dbReference type="AlphaFoldDB" id="A0A2H0R5K6"/>
<dbReference type="SUPFAM" id="SSF53335">
    <property type="entry name" value="S-adenosyl-L-methionine-dependent methyltransferases"/>
    <property type="match status" value="1"/>
</dbReference>
<protein>
    <recommendedName>
        <fullName evidence="3">Methyltransferase type 11 domain-containing protein</fullName>
    </recommendedName>
</protein>
<organism evidence="1 2">
    <name type="scientific">Candidatus Yanofskybacteria bacterium CG10_big_fil_rev_8_21_14_0_10_37_15</name>
    <dbReference type="NCBI Taxonomy" id="1975097"/>
    <lineage>
        <taxon>Bacteria</taxon>
        <taxon>Candidatus Yanofskyibacteriota</taxon>
    </lineage>
</organism>
<dbReference type="Proteomes" id="UP000230208">
    <property type="component" value="Unassembled WGS sequence"/>
</dbReference>
<gene>
    <name evidence="1" type="ORF">COV30_01280</name>
</gene>
<accession>A0A2H0R5K6</accession>
<evidence type="ECO:0008006" key="3">
    <source>
        <dbReference type="Google" id="ProtNLM"/>
    </source>
</evidence>
<comment type="caution">
    <text evidence="1">The sequence shown here is derived from an EMBL/GenBank/DDBJ whole genome shotgun (WGS) entry which is preliminary data.</text>
</comment>
<evidence type="ECO:0000313" key="2">
    <source>
        <dbReference type="Proteomes" id="UP000230208"/>
    </source>
</evidence>
<proteinExistence type="predicted"/>
<dbReference type="Gene3D" id="3.40.50.150">
    <property type="entry name" value="Vaccinia Virus protein VP39"/>
    <property type="match status" value="1"/>
</dbReference>
<dbReference type="Pfam" id="PF13489">
    <property type="entry name" value="Methyltransf_23"/>
    <property type="match status" value="1"/>
</dbReference>
<name>A0A2H0R5K6_9BACT</name>
<evidence type="ECO:0000313" key="1">
    <source>
        <dbReference type="EMBL" id="PIR41808.1"/>
    </source>
</evidence>